<dbReference type="RefSeq" id="WP_331476647.1">
    <property type="nucleotide sequence ID" value="NZ_CP101637.1"/>
</dbReference>
<dbReference type="EC" id="2.3.3.13" evidence="1"/>
<dbReference type="InterPro" id="IPR013785">
    <property type="entry name" value="Aldolase_TIM"/>
</dbReference>
<dbReference type="GO" id="GO:0003852">
    <property type="term" value="F:2-isopropylmalate synthase activity"/>
    <property type="evidence" value="ECO:0007669"/>
    <property type="project" value="UniProtKB-EC"/>
</dbReference>
<proteinExistence type="predicted"/>
<organism evidence="1 2">
    <name type="scientific">Terrisporobacter mayombei</name>
    <dbReference type="NCBI Taxonomy" id="1541"/>
    <lineage>
        <taxon>Bacteria</taxon>
        <taxon>Bacillati</taxon>
        <taxon>Bacillota</taxon>
        <taxon>Clostridia</taxon>
        <taxon>Peptostreptococcales</taxon>
        <taxon>Peptostreptococcaceae</taxon>
        <taxon>Terrisporobacter</taxon>
    </lineage>
</organism>
<dbReference type="SUPFAM" id="SSF51569">
    <property type="entry name" value="Aldolase"/>
    <property type="match status" value="1"/>
</dbReference>
<evidence type="ECO:0000313" key="1">
    <source>
        <dbReference type="EMBL" id="WMT81231.1"/>
    </source>
</evidence>
<accession>A0ABY9PZU5</accession>
<gene>
    <name evidence="1" type="primary">leuA_1</name>
    <name evidence="1" type="ORF">TEMA_15650</name>
</gene>
<dbReference type="Proteomes" id="UP001235030">
    <property type="component" value="Chromosome"/>
</dbReference>
<keyword evidence="2" id="KW-1185">Reference proteome</keyword>
<name>A0ABY9PZU5_9FIRM</name>
<protein>
    <submittedName>
        <fullName evidence="1">2-isopropylmalate synthase</fullName>
        <ecNumber evidence="1">2.3.3.13</ecNumber>
    </submittedName>
</protein>
<keyword evidence="1" id="KW-0012">Acyltransferase</keyword>
<dbReference type="Gene3D" id="3.20.20.70">
    <property type="entry name" value="Aldolase class I"/>
    <property type="match status" value="2"/>
</dbReference>
<reference evidence="1 2" key="1">
    <citation type="submission" date="2022-07" db="EMBL/GenBank/DDBJ databases">
        <title>Genome sequence of Terrisporobacter mayombei DSM6539.</title>
        <authorList>
            <person name="Boeer T."/>
            <person name="Bengelsdorf F.R."/>
            <person name="Daniel R."/>
            <person name="Poehlein A."/>
        </authorList>
    </citation>
    <scope>NUCLEOTIDE SEQUENCE [LARGE SCALE GENOMIC DNA]</scope>
    <source>
        <strain evidence="1 2">DSM 6539</strain>
    </source>
</reference>
<dbReference type="PANTHER" id="PTHR46911">
    <property type="match status" value="1"/>
</dbReference>
<dbReference type="PANTHER" id="PTHR46911:SF1">
    <property type="entry name" value="2-ISOPROPYLMALATE SYNTHASE"/>
    <property type="match status" value="1"/>
</dbReference>
<sequence length="85" mass="9538">MFNMLIEVGFKEIEIGFPSASKTEYNFLRKLIDEALNGCKKAIVHLYNSTSILQRDVVFNKSKKEIIDIAIEGAAIDKVGDPNFS</sequence>
<evidence type="ECO:0000313" key="2">
    <source>
        <dbReference type="Proteomes" id="UP001235030"/>
    </source>
</evidence>
<keyword evidence="1" id="KW-0808">Transferase</keyword>
<dbReference type="EMBL" id="CP101637">
    <property type="protein sequence ID" value="WMT81231.1"/>
    <property type="molecule type" value="Genomic_DNA"/>
</dbReference>